<dbReference type="EMBL" id="CAKOGP040001869">
    <property type="protein sequence ID" value="CAJ1954549.1"/>
    <property type="molecule type" value="Genomic_DNA"/>
</dbReference>
<feature type="compositionally biased region" description="Basic and acidic residues" evidence="1">
    <location>
        <begin position="106"/>
        <end position="117"/>
    </location>
</feature>
<accession>A0AAD2JJ48</accession>
<gene>
    <name evidence="3" type="ORF">CYCCA115_LOCUS15142</name>
</gene>
<protein>
    <recommendedName>
        <fullName evidence="2">DUF2423 domain-containing protein</fullName>
    </recommendedName>
</protein>
<proteinExistence type="predicted"/>
<organism evidence="3 4">
    <name type="scientific">Cylindrotheca closterium</name>
    <dbReference type="NCBI Taxonomy" id="2856"/>
    <lineage>
        <taxon>Eukaryota</taxon>
        <taxon>Sar</taxon>
        <taxon>Stramenopiles</taxon>
        <taxon>Ochrophyta</taxon>
        <taxon>Bacillariophyta</taxon>
        <taxon>Bacillariophyceae</taxon>
        <taxon>Bacillariophycidae</taxon>
        <taxon>Bacillariales</taxon>
        <taxon>Bacillariaceae</taxon>
        <taxon>Cylindrotheca</taxon>
    </lineage>
</organism>
<dbReference type="InterPro" id="IPR019434">
    <property type="entry name" value="DUF2423"/>
</dbReference>
<evidence type="ECO:0000256" key="1">
    <source>
        <dbReference type="SAM" id="MobiDB-lite"/>
    </source>
</evidence>
<dbReference type="Pfam" id="PF10338">
    <property type="entry name" value="YBL028C_N"/>
    <property type="match status" value="1"/>
</dbReference>
<comment type="caution">
    <text evidence="3">The sequence shown here is derived from an EMBL/GenBank/DDBJ whole genome shotgun (WGS) entry which is preliminary data.</text>
</comment>
<feature type="region of interest" description="Disordered" evidence="1">
    <location>
        <begin position="77"/>
        <end position="126"/>
    </location>
</feature>
<reference evidence="3" key="1">
    <citation type="submission" date="2023-08" db="EMBL/GenBank/DDBJ databases">
        <authorList>
            <person name="Audoor S."/>
            <person name="Bilcke G."/>
        </authorList>
    </citation>
    <scope>NUCLEOTIDE SEQUENCE</scope>
</reference>
<evidence type="ECO:0000313" key="4">
    <source>
        <dbReference type="Proteomes" id="UP001295423"/>
    </source>
</evidence>
<feature type="domain" description="DUF2423" evidence="2">
    <location>
        <begin position="1"/>
        <end position="42"/>
    </location>
</feature>
<evidence type="ECO:0000259" key="2">
    <source>
        <dbReference type="Pfam" id="PF10338"/>
    </source>
</evidence>
<keyword evidence="4" id="KW-1185">Reference proteome</keyword>
<feature type="compositionally biased region" description="Basic residues" evidence="1">
    <location>
        <begin position="90"/>
        <end position="105"/>
    </location>
</feature>
<sequence length="126" mass="14737">MAKSIRAKCKRKNRSEFRRTLGEAAYQKQQAKVQEKMKDCIEKNSMQSYERLSNLLQPNADEEVQVMETNLGIDAEPATVDLKGENKAPVKTRGKRRKHTLRTKKRSVDKEQKPAEKRRPKFFVQF</sequence>
<name>A0AAD2JJ48_9STRA</name>
<dbReference type="Proteomes" id="UP001295423">
    <property type="component" value="Unassembled WGS sequence"/>
</dbReference>
<dbReference type="AlphaFoldDB" id="A0AAD2JJ48"/>
<evidence type="ECO:0000313" key="3">
    <source>
        <dbReference type="EMBL" id="CAJ1954549.1"/>
    </source>
</evidence>